<dbReference type="InterPro" id="IPR056789">
    <property type="entry name" value="LRR_R13L1-DRL21"/>
</dbReference>
<dbReference type="PANTHER" id="PTHR47186:SF18">
    <property type="entry name" value="RX N-TERMINAL DOMAIN-CONTAINING PROTEIN"/>
    <property type="match status" value="1"/>
</dbReference>
<evidence type="ECO:0000313" key="2">
    <source>
        <dbReference type="EMBL" id="CAI8595713.1"/>
    </source>
</evidence>
<dbReference type="Proteomes" id="UP001157006">
    <property type="component" value="Chromosome 2"/>
</dbReference>
<name>A0AAV0ZEM6_VICFA</name>
<dbReference type="Gene3D" id="3.80.10.10">
    <property type="entry name" value="Ribonuclease Inhibitor"/>
    <property type="match status" value="1"/>
</dbReference>
<proteinExistence type="predicted"/>
<dbReference type="EMBL" id="OX451737">
    <property type="protein sequence ID" value="CAI8595713.1"/>
    <property type="molecule type" value="Genomic_DNA"/>
</dbReference>
<keyword evidence="3" id="KW-1185">Reference proteome</keyword>
<dbReference type="AlphaFoldDB" id="A0AAV0ZEM6"/>
<protein>
    <recommendedName>
        <fullName evidence="1">R13L1/DRL21-like LRR repeat region domain-containing protein</fullName>
    </recommendedName>
</protein>
<dbReference type="InterPro" id="IPR032675">
    <property type="entry name" value="LRR_dom_sf"/>
</dbReference>
<sequence>MKQLRVLSLSNYKSITKVPNSIRNLLYMRYLNLSHTNIERLPSQISKLSNLQFLLLAGCKRFTELPEDVGKLVNLYHLDFSNTALREMPEDIGKLVNLHYLDVSDTALREMPIQIAKLQNLQTLSDFVVSKHNDGLKVAELGKFPNLHGKLSISQLQNVNDPLETFKANMKMKERIDKLALERDCGTTFSDPQNQSIVLEHLQPSTNLKSLTIKGYGGVSIPNWLGDSLYDSKGYLRISNCDNCIWLPPLGQLGNLKELNIDSMLSIKSVDIEFYGCDSSASFQPFPSLETLLFEDMPEWEEWT</sequence>
<evidence type="ECO:0000259" key="1">
    <source>
        <dbReference type="Pfam" id="PF25019"/>
    </source>
</evidence>
<dbReference type="Pfam" id="PF25019">
    <property type="entry name" value="LRR_R13L1-DRL21"/>
    <property type="match status" value="1"/>
</dbReference>
<feature type="domain" description="R13L1/DRL21-like LRR repeat region" evidence="1">
    <location>
        <begin position="139"/>
        <end position="264"/>
    </location>
</feature>
<organism evidence="2 3">
    <name type="scientific">Vicia faba</name>
    <name type="common">Broad bean</name>
    <name type="synonym">Faba vulgaris</name>
    <dbReference type="NCBI Taxonomy" id="3906"/>
    <lineage>
        <taxon>Eukaryota</taxon>
        <taxon>Viridiplantae</taxon>
        <taxon>Streptophyta</taxon>
        <taxon>Embryophyta</taxon>
        <taxon>Tracheophyta</taxon>
        <taxon>Spermatophyta</taxon>
        <taxon>Magnoliopsida</taxon>
        <taxon>eudicotyledons</taxon>
        <taxon>Gunneridae</taxon>
        <taxon>Pentapetalae</taxon>
        <taxon>rosids</taxon>
        <taxon>fabids</taxon>
        <taxon>Fabales</taxon>
        <taxon>Fabaceae</taxon>
        <taxon>Papilionoideae</taxon>
        <taxon>50 kb inversion clade</taxon>
        <taxon>NPAAA clade</taxon>
        <taxon>Hologalegina</taxon>
        <taxon>IRL clade</taxon>
        <taxon>Fabeae</taxon>
        <taxon>Vicia</taxon>
    </lineage>
</organism>
<dbReference type="SUPFAM" id="SSF52058">
    <property type="entry name" value="L domain-like"/>
    <property type="match status" value="1"/>
</dbReference>
<reference evidence="2 3" key="1">
    <citation type="submission" date="2023-01" db="EMBL/GenBank/DDBJ databases">
        <authorList>
            <person name="Kreplak J."/>
        </authorList>
    </citation>
    <scope>NUCLEOTIDE SEQUENCE [LARGE SCALE GENOMIC DNA]</scope>
</reference>
<dbReference type="PANTHER" id="PTHR47186">
    <property type="entry name" value="LEUCINE-RICH REPEAT-CONTAINING PROTEIN 57"/>
    <property type="match status" value="1"/>
</dbReference>
<gene>
    <name evidence="2" type="ORF">VFH_II000160</name>
</gene>
<evidence type="ECO:0000313" key="3">
    <source>
        <dbReference type="Proteomes" id="UP001157006"/>
    </source>
</evidence>
<accession>A0AAV0ZEM6</accession>